<name>A0A2P5B8S9_PARAD</name>
<keyword evidence="2" id="KW-1185">Reference proteome</keyword>
<proteinExistence type="predicted"/>
<sequence>MEKGDELKWHCPSLEKRRFRCRLIEPIFSQVGRPWLHQWSLTAIFSPSFSAPRKLSSIKGK</sequence>
<dbReference type="AlphaFoldDB" id="A0A2P5B8S9"/>
<protein>
    <submittedName>
        <fullName evidence="1">Uncharacterized protein</fullName>
    </submittedName>
</protein>
<evidence type="ECO:0000313" key="2">
    <source>
        <dbReference type="Proteomes" id="UP000237105"/>
    </source>
</evidence>
<dbReference type="EMBL" id="JXTB01000335">
    <property type="protein sequence ID" value="PON45197.1"/>
    <property type="molecule type" value="Genomic_DNA"/>
</dbReference>
<comment type="caution">
    <text evidence="1">The sequence shown here is derived from an EMBL/GenBank/DDBJ whole genome shotgun (WGS) entry which is preliminary data.</text>
</comment>
<organism evidence="1 2">
    <name type="scientific">Parasponia andersonii</name>
    <name type="common">Sponia andersonii</name>
    <dbReference type="NCBI Taxonomy" id="3476"/>
    <lineage>
        <taxon>Eukaryota</taxon>
        <taxon>Viridiplantae</taxon>
        <taxon>Streptophyta</taxon>
        <taxon>Embryophyta</taxon>
        <taxon>Tracheophyta</taxon>
        <taxon>Spermatophyta</taxon>
        <taxon>Magnoliopsida</taxon>
        <taxon>eudicotyledons</taxon>
        <taxon>Gunneridae</taxon>
        <taxon>Pentapetalae</taxon>
        <taxon>rosids</taxon>
        <taxon>fabids</taxon>
        <taxon>Rosales</taxon>
        <taxon>Cannabaceae</taxon>
        <taxon>Parasponia</taxon>
    </lineage>
</organism>
<accession>A0A2P5B8S9</accession>
<dbReference type="Proteomes" id="UP000237105">
    <property type="component" value="Unassembled WGS sequence"/>
</dbReference>
<gene>
    <name evidence="1" type="ORF">PanWU01x14_260270</name>
</gene>
<dbReference type="OrthoDB" id="10268415at2759"/>
<reference evidence="2" key="1">
    <citation type="submission" date="2016-06" db="EMBL/GenBank/DDBJ databases">
        <title>Parallel loss of symbiosis genes in relatives of nitrogen-fixing non-legume Parasponia.</title>
        <authorList>
            <person name="Van Velzen R."/>
            <person name="Holmer R."/>
            <person name="Bu F."/>
            <person name="Rutten L."/>
            <person name="Van Zeijl A."/>
            <person name="Liu W."/>
            <person name="Santuari L."/>
            <person name="Cao Q."/>
            <person name="Sharma T."/>
            <person name="Shen D."/>
            <person name="Roswanjaya Y."/>
            <person name="Wardhani T."/>
            <person name="Kalhor M.S."/>
            <person name="Jansen J."/>
            <person name="Van den Hoogen J."/>
            <person name="Gungor B."/>
            <person name="Hartog M."/>
            <person name="Hontelez J."/>
            <person name="Verver J."/>
            <person name="Yang W.-C."/>
            <person name="Schijlen E."/>
            <person name="Repin R."/>
            <person name="Schilthuizen M."/>
            <person name="Schranz E."/>
            <person name="Heidstra R."/>
            <person name="Miyata K."/>
            <person name="Fedorova E."/>
            <person name="Kohlen W."/>
            <person name="Bisseling T."/>
            <person name="Smit S."/>
            <person name="Geurts R."/>
        </authorList>
    </citation>
    <scope>NUCLEOTIDE SEQUENCE [LARGE SCALE GENOMIC DNA]</scope>
    <source>
        <strain evidence="2">cv. WU1-14</strain>
    </source>
</reference>
<evidence type="ECO:0000313" key="1">
    <source>
        <dbReference type="EMBL" id="PON45197.1"/>
    </source>
</evidence>